<dbReference type="GO" id="GO:0003924">
    <property type="term" value="F:GTPase activity"/>
    <property type="evidence" value="ECO:0007669"/>
    <property type="project" value="InterPro"/>
</dbReference>
<evidence type="ECO:0000256" key="5">
    <source>
        <dbReference type="ARBA" id="ARBA00023288"/>
    </source>
</evidence>
<dbReference type="AlphaFoldDB" id="A0A833QH29"/>
<dbReference type="GO" id="GO:0015031">
    <property type="term" value="P:protein transport"/>
    <property type="evidence" value="ECO:0007669"/>
    <property type="project" value="UniProtKB-KW"/>
</dbReference>
<protein>
    <submittedName>
        <fullName evidence="8">Ras-related protein Rab7</fullName>
    </submittedName>
</protein>
<dbReference type="PRINTS" id="PR00449">
    <property type="entry name" value="RASTRNSFRMNG"/>
</dbReference>
<keyword evidence="2" id="KW-0547">Nucleotide-binding</keyword>
<evidence type="ECO:0000256" key="7">
    <source>
        <dbReference type="ARBA" id="ARBA00046278"/>
    </source>
</evidence>
<dbReference type="SMART" id="SM00174">
    <property type="entry name" value="RHO"/>
    <property type="match status" value="1"/>
</dbReference>
<evidence type="ECO:0000256" key="3">
    <source>
        <dbReference type="ARBA" id="ARBA00022927"/>
    </source>
</evidence>
<dbReference type="SUPFAM" id="SSF52540">
    <property type="entry name" value="P-loop containing nucleoside triphosphate hydrolases"/>
    <property type="match status" value="1"/>
</dbReference>
<dbReference type="InterPro" id="IPR001806">
    <property type="entry name" value="Small_GTPase"/>
</dbReference>
<dbReference type="GO" id="GO:0005525">
    <property type="term" value="F:GTP binding"/>
    <property type="evidence" value="ECO:0007669"/>
    <property type="project" value="UniProtKB-KW"/>
</dbReference>
<keyword evidence="4" id="KW-0342">GTP-binding</keyword>
<keyword evidence="3" id="KW-0813">Transport</keyword>
<comment type="similarity">
    <text evidence="1">Belongs to the small GTPase superfamily. Rab family.</text>
</comment>
<dbReference type="SMART" id="SM00175">
    <property type="entry name" value="RAB"/>
    <property type="match status" value="1"/>
</dbReference>
<gene>
    <name evidence="8" type="ORF">FCM35_KLT22157</name>
</gene>
<dbReference type="SMART" id="SM00173">
    <property type="entry name" value="RAS"/>
    <property type="match status" value="1"/>
</dbReference>
<evidence type="ECO:0000256" key="4">
    <source>
        <dbReference type="ARBA" id="ARBA00023134"/>
    </source>
</evidence>
<dbReference type="Proteomes" id="UP000623129">
    <property type="component" value="Unassembled WGS sequence"/>
</dbReference>
<dbReference type="EMBL" id="SWLB01000095">
    <property type="protein sequence ID" value="KAF3320241.1"/>
    <property type="molecule type" value="Genomic_DNA"/>
</dbReference>
<evidence type="ECO:0000256" key="2">
    <source>
        <dbReference type="ARBA" id="ARBA00022741"/>
    </source>
</evidence>
<organism evidence="8 9">
    <name type="scientific">Carex littledalei</name>
    <dbReference type="NCBI Taxonomy" id="544730"/>
    <lineage>
        <taxon>Eukaryota</taxon>
        <taxon>Viridiplantae</taxon>
        <taxon>Streptophyta</taxon>
        <taxon>Embryophyta</taxon>
        <taxon>Tracheophyta</taxon>
        <taxon>Spermatophyta</taxon>
        <taxon>Magnoliopsida</taxon>
        <taxon>Liliopsida</taxon>
        <taxon>Poales</taxon>
        <taxon>Cyperaceae</taxon>
        <taxon>Cyperoideae</taxon>
        <taxon>Cariceae</taxon>
        <taxon>Carex</taxon>
        <taxon>Carex subgen. Euthyceras</taxon>
    </lineage>
</organism>
<keyword evidence="3" id="KW-0653">Protein transport</keyword>
<dbReference type="Pfam" id="PF00071">
    <property type="entry name" value="Ras"/>
    <property type="match status" value="1"/>
</dbReference>
<dbReference type="PROSITE" id="PS51421">
    <property type="entry name" value="RAS"/>
    <property type="match status" value="1"/>
</dbReference>
<dbReference type="InterPro" id="IPR027417">
    <property type="entry name" value="P-loop_NTPase"/>
</dbReference>
<keyword evidence="6" id="KW-0636">Prenylation</keyword>
<sequence>MATVMRRTYREVLVVGDSGYIHKEFSVQYKSTQKDTEMKKEFVDKDRLVSLEMWDTSGNDDDLFCADCCVLVYDVNDKSSFDSLDSWRKRLLDQNWDIDRTKFPFILLGNKIDIDGGNSRSVSEKSAQDWCAAIGDIPYFETSAKEDYNVDAAFLSAAKEDMFM</sequence>
<dbReference type="PANTHER" id="PTHR47981:SF2">
    <property type="entry name" value="RAS-RELATED PROTEIN RABG3B"/>
    <property type="match status" value="1"/>
</dbReference>
<comment type="caution">
    <text evidence="8">The sequence shown here is derived from an EMBL/GenBank/DDBJ whole genome shotgun (WGS) entry which is preliminary data.</text>
</comment>
<dbReference type="PROSITE" id="PS51419">
    <property type="entry name" value="RAB"/>
    <property type="match status" value="1"/>
</dbReference>
<evidence type="ECO:0000313" key="9">
    <source>
        <dbReference type="Proteomes" id="UP000623129"/>
    </source>
</evidence>
<dbReference type="GO" id="GO:0005774">
    <property type="term" value="C:vacuolar membrane"/>
    <property type="evidence" value="ECO:0007669"/>
    <property type="project" value="TreeGrafter"/>
</dbReference>
<keyword evidence="5" id="KW-0449">Lipoprotein</keyword>
<name>A0A833QH29_9POAL</name>
<evidence type="ECO:0000256" key="6">
    <source>
        <dbReference type="ARBA" id="ARBA00023289"/>
    </source>
</evidence>
<dbReference type="GO" id="GO:0012505">
    <property type="term" value="C:endomembrane system"/>
    <property type="evidence" value="ECO:0007669"/>
    <property type="project" value="UniProtKB-SubCell"/>
</dbReference>
<comment type="subcellular location">
    <subcellularLocation>
        <location evidence="7">Endomembrane system</location>
        <topology evidence="7">Lipid-anchor</topology>
        <orientation evidence="7">Cytoplasmic side</orientation>
    </subcellularLocation>
</comment>
<reference evidence="8" key="1">
    <citation type="submission" date="2020-01" db="EMBL/GenBank/DDBJ databases">
        <title>Genome sequence of Kobresia littledalei, the first chromosome-level genome in the family Cyperaceae.</title>
        <authorList>
            <person name="Qu G."/>
        </authorList>
    </citation>
    <scope>NUCLEOTIDE SEQUENCE</scope>
    <source>
        <strain evidence="8">C.B.Clarke</strain>
        <tissue evidence="8">Leaf</tissue>
    </source>
</reference>
<evidence type="ECO:0000256" key="1">
    <source>
        <dbReference type="ARBA" id="ARBA00006270"/>
    </source>
</evidence>
<dbReference type="PANTHER" id="PTHR47981">
    <property type="entry name" value="RAB FAMILY"/>
    <property type="match status" value="1"/>
</dbReference>
<evidence type="ECO:0000313" key="8">
    <source>
        <dbReference type="EMBL" id="KAF3320241.1"/>
    </source>
</evidence>
<accession>A0A833QH29</accession>
<dbReference type="OrthoDB" id="1436450at2759"/>
<proteinExistence type="inferred from homology"/>
<keyword evidence="9" id="KW-1185">Reference proteome</keyword>
<dbReference type="Gene3D" id="3.40.50.300">
    <property type="entry name" value="P-loop containing nucleotide triphosphate hydrolases"/>
    <property type="match status" value="1"/>
</dbReference>